<accession>A0A0B0N138</accession>
<comment type="caution">
    <text evidence="1">The sequence shown here is derived from an EMBL/GenBank/DDBJ whole genome shotgun (WGS) entry which is preliminary data.</text>
</comment>
<evidence type="ECO:0000313" key="2">
    <source>
        <dbReference type="Proteomes" id="UP000032142"/>
    </source>
</evidence>
<proteinExistence type="predicted"/>
<protein>
    <submittedName>
        <fullName evidence="1">Uncharacterized protein</fullName>
    </submittedName>
</protein>
<name>A0A0B0N138_GOSAR</name>
<reference evidence="2" key="1">
    <citation type="submission" date="2014-09" db="EMBL/GenBank/DDBJ databases">
        <authorList>
            <person name="Mudge J."/>
            <person name="Ramaraj T."/>
            <person name="Lindquist I.E."/>
            <person name="Bharti A.K."/>
            <person name="Sundararajan A."/>
            <person name="Cameron C.T."/>
            <person name="Woodward J.E."/>
            <person name="May G.D."/>
            <person name="Brubaker C."/>
            <person name="Broadhvest J."/>
            <person name="Wilkins T.A."/>
        </authorList>
    </citation>
    <scope>NUCLEOTIDE SEQUENCE</scope>
    <source>
        <strain evidence="2">cv. AKA8401</strain>
    </source>
</reference>
<keyword evidence="2" id="KW-1185">Reference proteome</keyword>
<dbReference type="EMBL" id="JRRC01459037">
    <property type="protein sequence ID" value="KHG06735.1"/>
    <property type="molecule type" value="Genomic_DNA"/>
</dbReference>
<dbReference type="AlphaFoldDB" id="A0A0B0N138"/>
<organism evidence="1 2">
    <name type="scientific">Gossypium arboreum</name>
    <name type="common">Tree cotton</name>
    <name type="synonym">Gossypium nanking</name>
    <dbReference type="NCBI Taxonomy" id="29729"/>
    <lineage>
        <taxon>Eukaryota</taxon>
        <taxon>Viridiplantae</taxon>
        <taxon>Streptophyta</taxon>
        <taxon>Embryophyta</taxon>
        <taxon>Tracheophyta</taxon>
        <taxon>Spermatophyta</taxon>
        <taxon>Magnoliopsida</taxon>
        <taxon>eudicotyledons</taxon>
        <taxon>Gunneridae</taxon>
        <taxon>Pentapetalae</taxon>
        <taxon>rosids</taxon>
        <taxon>malvids</taxon>
        <taxon>Malvales</taxon>
        <taxon>Malvaceae</taxon>
        <taxon>Malvoideae</taxon>
        <taxon>Gossypium</taxon>
    </lineage>
</organism>
<sequence>MVANFMSIFFINLVLMSTKQR</sequence>
<dbReference type="Proteomes" id="UP000032142">
    <property type="component" value="Unassembled WGS sequence"/>
</dbReference>
<gene>
    <name evidence="1" type="ORF">F383_33271</name>
</gene>
<evidence type="ECO:0000313" key="1">
    <source>
        <dbReference type="EMBL" id="KHG06735.1"/>
    </source>
</evidence>